<reference evidence="13 14" key="1">
    <citation type="submission" date="2018-05" db="EMBL/GenBank/DDBJ databases">
        <title>Genomic Encyclopedia of Archaeal and Bacterial Type Strains, Phase II (KMG-II): from individual species to whole genera.</title>
        <authorList>
            <person name="Goeker M."/>
        </authorList>
    </citation>
    <scope>NUCLEOTIDE SEQUENCE [LARGE SCALE GENOMIC DNA]</scope>
    <source>
        <strain evidence="13 14">DSM 45184</strain>
    </source>
</reference>
<dbReference type="Pfam" id="PF01435">
    <property type="entry name" value="Peptidase_M48"/>
    <property type="match status" value="1"/>
</dbReference>
<dbReference type="PANTHER" id="PTHR43221">
    <property type="entry name" value="PROTEASE HTPX"/>
    <property type="match status" value="1"/>
</dbReference>
<evidence type="ECO:0000256" key="9">
    <source>
        <dbReference type="ARBA" id="ARBA00023136"/>
    </source>
</evidence>
<dbReference type="GO" id="GO:0046872">
    <property type="term" value="F:metal ion binding"/>
    <property type="evidence" value="ECO:0007669"/>
    <property type="project" value="UniProtKB-KW"/>
</dbReference>
<keyword evidence="5 10" id="KW-0378">Hydrolase</keyword>
<evidence type="ECO:0000256" key="7">
    <source>
        <dbReference type="ARBA" id="ARBA00022989"/>
    </source>
</evidence>
<feature type="domain" description="Peptidase M48" evidence="12">
    <location>
        <begin position="222"/>
        <end position="404"/>
    </location>
</feature>
<evidence type="ECO:0000256" key="2">
    <source>
        <dbReference type="ARBA" id="ARBA00022670"/>
    </source>
</evidence>
<feature type="transmembrane region" description="Helical" evidence="11">
    <location>
        <begin position="53"/>
        <end position="75"/>
    </location>
</feature>
<keyword evidence="6 10" id="KW-0862">Zinc</keyword>
<keyword evidence="8 10" id="KW-0482">Metalloprotease</keyword>
<gene>
    <name evidence="13" type="ORF">BC793_113226</name>
</gene>
<evidence type="ECO:0000313" key="13">
    <source>
        <dbReference type="EMBL" id="PWK43544.1"/>
    </source>
</evidence>
<evidence type="ECO:0000256" key="8">
    <source>
        <dbReference type="ARBA" id="ARBA00023049"/>
    </source>
</evidence>
<dbReference type="AlphaFoldDB" id="A0A316FA14"/>
<proteinExistence type="inferred from homology"/>
<comment type="cofactor">
    <cofactor evidence="10">
        <name>Zn(2+)</name>
        <dbReference type="ChEBI" id="CHEBI:29105"/>
    </cofactor>
    <text evidence="10">Binds 1 zinc ion per subunit.</text>
</comment>
<evidence type="ECO:0000256" key="1">
    <source>
        <dbReference type="ARBA" id="ARBA00022475"/>
    </source>
</evidence>
<organism evidence="13 14">
    <name type="scientific">Actinoplanes xinjiangensis</name>
    <dbReference type="NCBI Taxonomy" id="512350"/>
    <lineage>
        <taxon>Bacteria</taxon>
        <taxon>Bacillati</taxon>
        <taxon>Actinomycetota</taxon>
        <taxon>Actinomycetes</taxon>
        <taxon>Micromonosporales</taxon>
        <taxon>Micromonosporaceae</taxon>
        <taxon>Actinoplanes</taxon>
    </lineage>
</organism>
<evidence type="ECO:0000256" key="10">
    <source>
        <dbReference type="RuleBase" id="RU003983"/>
    </source>
</evidence>
<accession>A0A316FA14</accession>
<feature type="transmembrane region" description="Helical" evidence="11">
    <location>
        <begin position="127"/>
        <end position="150"/>
    </location>
</feature>
<keyword evidence="1" id="KW-1003">Cell membrane</keyword>
<evidence type="ECO:0000256" key="5">
    <source>
        <dbReference type="ARBA" id="ARBA00022801"/>
    </source>
</evidence>
<evidence type="ECO:0000313" key="14">
    <source>
        <dbReference type="Proteomes" id="UP000245697"/>
    </source>
</evidence>
<keyword evidence="4" id="KW-0479">Metal-binding</keyword>
<protein>
    <submittedName>
        <fullName evidence="13">Zn-dependent protease with chaperone function</fullName>
    </submittedName>
</protein>
<feature type="transmembrane region" description="Helical" evidence="11">
    <location>
        <begin position="81"/>
        <end position="107"/>
    </location>
</feature>
<dbReference type="PANTHER" id="PTHR43221:SF2">
    <property type="entry name" value="PROTEASE HTPX HOMOLOG"/>
    <property type="match status" value="1"/>
</dbReference>
<sequence length="434" mass="46502">MFCDQCGHALPDSAATVCPDCGASLNSTAETPAMAARRPVVPGRAARGPGWRAWLRATIGRNVAGTLAGIVGAWFGVPMVLLMAGVGGVVGGLAGVVSGTVVGVGVLDRLDTLLEFVFPLPVSSSELLPTAAAQIGGIVGGLIGMVNGALTLGWMTAVFPWQQLYAGDPLWPVSVLLGQVAVAVTVGALYVWWSAGTEAVRLRVGGARELSRREADWLLPILAEAGERLGLDALPRLLIDDRREPNASAGIRHIVINAGLLEQLDHDREQIAAVLAHELAHWRDGDAIAMAWAKGVALPLFLAFELADRALRAARIRPLQFLVRLLSWSVLATVRYGVLPAQATLWRAQEYRADAAAAAAGYQDGLRRTLAYLRGSFDGQRSGWDRTLLASHPPNELRLDRLEHDDRVYPLHEEHPLVRALPGWTGDSTVRKGW</sequence>
<evidence type="ECO:0000256" key="11">
    <source>
        <dbReference type="SAM" id="Phobius"/>
    </source>
</evidence>
<dbReference type="InterPro" id="IPR050083">
    <property type="entry name" value="HtpX_protease"/>
</dbReference>
<comment type="similarity">
    <text evidence="10">Belongs to the peptidase M48 family.</text>
</comment>
<keyword evidence="14" id="KW-1185">Reference proteome</keyword>
<dbReference type="EMBL" id="QGGR01000013">
    <property type="protein sequence ID" value="PWK43544.1"/>
    <property type="molecule type" value="Genomic_DNA"/>
</dbReference>
<feature type="transmembrane region" description="Helical" evidence="11">
    <location>
        <begin position="170"/>
        <end position="193"/>
    </location>
</feature>
<comment type="caution">
    <text evidence="13">The sequence shown here is derived from an EMBL/GenBank/DDBJ whole genome shotgun (WGS) entry which is preliminary data.</text>
</comment>
<keyword evidence="3 11" id="KW-0812">Transmembrane</keyword>
<dbReference type="Gene3D" id="3.30.2010.10">
    <property type="entry name" value="Metalloproteases ('zincins'), catalytic domain"/>
    <property type="match status" value="1"/>
</dbReference>
<evidence type="ECO:0000256" key="3">
    <source>
        <dbReference type="ARBA" id="ARBA00022692"/>
    </source>
</evidence>
<keyword evidence="9 11" id="KW-0472">Membrane</keyword>
<dbReference type="Proteomes" id="UP000245697">
    <property type="component" value="Unassembled WGS sequence"/>
</dbReference>
<evidence type="ECO:0000256" key="6">
    <source>
        <dbReference type="ARBA" id="ARBA00022833"/>
    </source>
</evidence>
<dbReference type="GO" id="GO:0006508">
    <property type="term" value="P:proteolysis"/>
    <property type="evidence" value="ECO:0007669"/>
    <property type="project" value="UniProtKB-KW"/>
</dbReference>
<evidence type="ECO:0000259" key="12">
    <source>
        <dbReference type="Pfam" id="PF01435"/>
    </source>
</evidence>
<evidence type="ECO:0000256" key="4">
    <source>
        <dbReference type="ARBA" id="ARBA00022723"/>
    </source>
</evidence>
<keyword evidence="7 11" id="KW-1133">Transmembrane helix</keyword>
<dbReference type="GO" id="GO:0004222">
    <property type="term" value="F:metalloendopeptidase activity"/>
    <property type="evidence" value="ECO:0007669"/>
    <property type="project" value="InterPro"/>
</dbReference>
<dbReference type="InterPro" id="IPR001915">
    <property type="entry name" value="Peptidase_M48"/>
</dbReference>
<keyword evidence="2 10" id="KW-0645">Protease</keyword>
<name>A0A316FA14_9ACTN</name>